<organism evidence="2 3">
    <name type="scientific">Pseudohalioglobus lutimaris</name>
    <dbReference type="NCBI Taxonomy" id="1737061"/>
    <lineage>
        <taxon>Bacteria</taxon>
        <taxon>Pseudomonadati</taxon>
        <taxon>Pseudomonadota</taxon>
        <taxon>Gammaproteobacteria</taxon>
        <taxon>Cellvibrionales</taxon>
        <taxon>Halieaceae</taxon>
        <taxon>Pseudohalioglobus</taxon>
    </lineage>
</organism>
<sequence length="652" mass="71233">MRGNQVDTKLIAIVSSVLLAGAASSAQAARQYTEERVPCARYEENRSAFFGDLHVHTRYSLDASTQGTRTTPAQAYDFARGAPLGIQPWGDQGEPGRTLQLQRPLDFTMVSDHAELIGEVRMCNTPEVDGYSSWQCLLYRHVPRGAYYLFNFMATMKQTHLGMCGEEGKKCREAALMPWEEMQTAAEQAYDRSEACTFTTFVGYEWTAMQSESGGNLHRNVVFRNAEVPRLPPDFIENPAANLLWDALDRECLTPEGACDALVIPHNANLSAGYMFSGKQDDGAAMTLDYARTRARFEPLVEVMQHKGASECFYAAAGGGDELCAFEQQPTDNIAVYDAPPREDTGFVRQVLADGLAIEQTLGVNPFQFGLVGSTDTHLGAPGATAEDRFPGHGGAGVPALKRVPPGLPDKLEYNPGGLAVLWAEENSRDSLFAAMRRREAYATSGPRISARFFGGWDYPDDLCDNRERISLAYAGGVPMGGELSGAGQGDAPMFMVVASKDPGTASVPGTPLQRIQLVKGWVDDQGETHHRVIDVAGDGDNGADVDLATCERRGEGFAQLCTVWRDEDFDPGLSAFYYTRTVENPSCRWSQRQCVAAGVDCRDPSTIGEGFAGCCAVEHRPVIQERAWSSPIWYHPPEAQVQNSVLRDTLT</sequence>
<reference evidence="2 3" key="1">
    <citation type="submission" date="2018-01" db="EMBL/GenBank/DDBJ databases">
        <title>The draft genome sequence of Halioglobus lutimaris HF004.</title>
        <authorList>
            <person name="Du Z.-J."/>
            <person name="Shi M.-J."/>
        </authorList>
    </citation>
    <scope>NUCLEOTIDE SEQUENCE [LARGE SCALE GENOMIC DNA]</scope>
    <source>
        <strain evidence="2 3">HF004</strain>
    </source>
</reference>
<dbReference type="EMBL" id="PKUS01000011">
    <property type="protein sequence ID" value="PLW68763.1"/>
    <property type="molecule type" value="Genomic_DNA"/>
</dbReference>
<proteinExistence type="predicted"/>
<evidence type="ECO:0000313" key="2">
    <source>
        <dbReference type="EMBL" id="PLW68763.1"/>
    </source>
</evidence>
<dbReference type="InterPro" id="IPR022028">
    <property type="entry name" value="DUF3604"/>
</dbReference>
<evidence type="ECO:0000313" key="3">
    <source>
        <dbReference type="Proteomes" id="UP000235005"/>
    </source>
</evidence>
<name>A0A2N5X2P3_9GAMM</name>
<evidence type="ECO:0000256" key="1">
    <source>
        <dbReference type="SAM" id="SignalP"/>
    </source>
</evidence>
<protein>
    <recommendedName>
        <fullName evidence="4">DUF3604 domain-containing protein</fullName>
    </recommendedName>
</protein>
<dbReference type="OrthoDB" id="543560at2"/>
<feature type="signal peptide" evidence="1">
    <location>
        <begin position="1"/>
        <end position="28"/>
    </location>
</feature>
<comment type="caution">
    <text evidence="2">The sequence shown here is derived from an EMBL/GenBank/DDBJ whole genome shotgun (WGS) entry which is preliminary data.</text>
</comment>
<keyword evidence="3" id="KW-1185">Reference proteome</keyword>
<gene>
    <name evidence="2" type="ORF">C0039_10845</name>
</gene>
<dbReference type="AlphaFoldDB" id="A0A2N5X2P3"/>
<evidence type="ECO:0008006" key="4">
    <source>
        <dbReference type="Google" id="ProtNLM"/>
    </source>
</evidence>
<accession>A0A2N5X2P3</accession>
<dbReference type="Proteomes" id="UP000235005">
    <property type="component" value="Unassembled WGS sequence"/>
</dbReference>
<keyword evidence="1" id="KW-0732">Signal</keyword>
<feature type="chain" id="PRO_5014931076" description="DUF3604 domain-containing protein" evidence="1">
    <location>
        <begin position="29"/>
        <end position="652"/>
    </location>
</feature>
<dbReference type="Pfam" id="PF12228">
    <property type="entry name" value="DUF3604"/>
    <property type="match status" value="1"/>
</dbReference>